<dbReference type="Proteomes" id="UP000191055">
    <property type="component" value="Unassembled WGS sequence"/>
</dbReference>
<evidence type="ECO:0000313" key="1">
    <source>
        <dbReference type="EMBL" id="SKB66455.1"/>
    </source>
</evidence>
<accession>A0A1T5D441</accession>
<dbReference type="RefSeq" id="WP_079556746.1">
    <property type="nucleotide sequence ID" value="NZ_CP021904.1"/>
</dbReference>
<proteinExistence type="predicted"/>
<dbReference type="Pfam" id="PF11066">
    <property type="entry name" value="DUF2867"/>
    <property type="match status" value="1"/>
</dbReference>
<evidence type="ECO:0008006" key="3">
    <source>
        <dbReference type="Google" id="ProtNLM"/>
    </source>
</evidence>
<sequence>MITITKQNKIPKASILNKIEEPFNYIDSFCGFITTNGKKINKVDFLNQFKNSGPRWGDQLLVLRDKIVGIFGLKTSNKTTNATKQLDKTEYLIGEQIGIFKLFDQSENEYILGENDKHLNFRVSLLTENGGNGNNKTKLTITTAVKFNNIFGNIYFFPVKPIHKLLVRASLKKTIQQLEREILNN</sequence>
<name>A0A1T5D441_9BACT</name>
<dbReference type="InterPro" id="IPR021295">
    <property type="entry name" value="DUF2867"/>
</dbReference>
<dbReference type="EMBL" id="FUYV01000004">
    <property type="protein sequence ID" value="SKB66455.1"/>
    <property type="molecule type" value="Genomic_DNA"/>
</dbReference>
<dbReference type="OrthoDB" id="7058586at2"/>
<dbReference type="KEGG" id="asx:CDL62_16170"/>
<organism evidence="1 2">
    <name type="scientific">Alkalitalea saponilacus</name>
    <dbReference type="NCBI Taxonomy" id="889453"/>
    <lineage>
        <taxon>Bacteria</taxon>
        <taxon>Pseudomonadati</taxon>
        <taxon>Bacteroidota</taxon>
        <taxon>Bacteroidia</taxon>
        <taxon>Marinilabiliales</taxon>
        <taxon>Marinilabiliaceae</taxon>
        <taxon>Alkalitalea</taxon>
    </lineage>
</organism>
<dbReference type="AlphaFoldDB" id="A0A1T5D441"/>
<protein>
    <recommendedName>
        <fullName evidence="3">DUF2867 domain-containing protein</fullName>
    </recommendedName>
</protein>
<reference evidence="1 2" key="1">
    <citation type="submission" date="2017-02" db="EMBL/GenBank/DDBJ databases">
        <authorList>
            <person name="Peterson S.W."/>
        </authorList>
    </citation>
    <scope>NUCLEOTIDE SEQUENCE [LARGE SCALE GENOMIC DNA]</scope>
    <source>
        <strain evidence="1 2">DSM 24412</strain>
    </source>
</reference>
<keyword evidence="2" id="KW-1185">Reference proteome</keyword>
<gene>
    <name evidence="1" type="ORF">SAMN03080601_00967</name>
</gene>
<evidence type="ECO:0000313" key="2">
    <source>
        <dbReference type="Proteomes" id="UP000191055"/>
    </source>
</evidence>